<name>A0A2I1NB49_9BACT</name>
<evidence type="ECO:0000256" key="1">
    <source>
        <dbReference type="SAM" id="Coils"/>
    </source>
</evidence>
<reference evidence="2 3" key="1">
    <citation type="submission" date="2017-12" db="EMBL/GenBank/DDBJ databases">
        <title>Phylogenetic diversity of female urinary microbiome.</title>
        <authorList>
            <person name="Thomas-White K."/>
            <person name="Wolfe A.J."/>
        </authorList>
    </citation>
    <scope>NUCLEOTIDE SEQUENCE [LARGE SCALE GENOMIC DNA]</scope>
    <source>
        <strain evidence="2 3">UMB0112</strain>
    </source>
</reference>
<dbReference type="Proteomes" id="UP000234639">
    <property type="component" value="Unassembled WGS sequence"/>
</dbReference>
<evidence type="ECO:0000313" key="2">
    <source>
        <dbReference type="EMBL" id="PKZ29575.1"/>
    </source>
</evidence>
<dbReference type="AlphaFoldDB" id="A0A2I1NB49"/>
<gene>
    <name evidence="2" type="ORF">CYJ41_04260</name>
</gene>
<keyword evidence="1" id="KW-0175">Coiled coil</keyword>
<evidence type="ECO:0000313" key="3">
    <source>
        <dbReference type="Proteomes" id="UP000234639"/>
    </source>
</evidence>
<sequence length="224" mass="26577">MQKLSIADAASKLGVSKEAIYNRIRRNTIKSFEEDGVKYVILDEKQTPLREKVQKNSDFIEYLKSEIEYLKLKNRALQEDKEKLFREKEELLISTKDEIKSIYKERDEKLKYFLTLLEKPFLAKEPIDVEASTEAIELKKEIIKESLAQTKAKDELKVEDKNKKEKNKTWVSLREFLDAQNMKKKERKELKKYLVDNAYENENIKIEAGMLYINLNFDINSIQR</sequence>
<organism evidence="2 3">
    <name type="scientific">Campylobacter ureolyticus</name>
    <dbReference type="NCBI Taxonomy" id="827"/>
    <lineage>
        <taxon>Bacteria</taxon>
        <taxon>Pseudomonadati</taxon>
        <taxon>Campylobacterota</taxon>
        <taxon>Epsilonproteobacteria</taxon>
        <taxon>Campylobacterales</taxon>
        <taxon>Campylobacteraceae</taxon>
        <taxon>Campylobacter</taxon>
    </lineage>
</organism>
<proteinExistence type="predicted"/>
<accession>A0A2I1NB49</accession>
<feature type="coiled-coil region" evidence="1">
    <location>
        <begin position="60"/>
        <end position="94"/>
    </location>
</feature>
<comment type="caution">
    <text evidence="2">The sequence shown here is derived from an EMBL/GenBank/DDBJ whole genome shotgun (WGS) entry which is preliminary data.</text>
</comment>
<dbReference type="EMBL" id="PKHU01000003">
    <property type="protein sequence ID" value="PKZ29575.1"/>
    <property type="molecule type" value="Genomic_DNA"/>
</dbReference>
<dbReference type="RefSeq" id="WP_101637138.1">
    <property type="nucleotide sequence ID" value="NZ_CACRSK010000001.1"/>
</dbReference>
<protein>
    <submittedName>
        <fullName evidence="2">Uncharacterized protein</fullName>
    </submittedName>
</protein>